<dbReference type="SMART" id="SM00382">
    <property type="entry name" value="AAA"/>
    <property type="match status" value="1"/>
</dbReference>
<dbReference type="PANTHER" id="PTHR32071">
    <property type="entry name" value="TRANSCRIPTIONAL REGULATORY PROTEIN"/>
    <property type="match status" value="1"/>
</dbReference>
<dbReference type="GO" id="GO:0005524">
    <property type="term" value="F:ATP binding"/>
    <property type="evidence" value="ECO:0007669"/>
    <property type="project" value="UniProtKB-KW"/>
</dbReference>
<feature type="domain" description="Sigma-54 factor interaction" evidence="7">
    <location>
        <begin position="121"/>
        <end position="350"/>
    </location>
</feature>
<dbReference type="PROSITE" id="PS50045">
    <property type="entry name" value="SIGMA54_INTERACT_4"/>
    <property type="match status" value="1"/>
</dbReference>
<name>A0A512L9U2_9PROT</name>
<evidence type="ECO:0000313" key="10">
    <source>
        <dbReference type="Proteomes" id="UP000321337"/>
    </source>
</evidence>
<dbReference type="SUPFAM" id="SSF46689">
    <property type="entry name" value="Homeodomain-like"/>
    <property type="match status" value="1"/>
</dbReference>
<evidence type="ECO:0000256" key="2">
    <source>
        <dbReference type="ARBA" id="ARBA00022840"/>
    </source>
</evidence>
<dbReference type="PROSITE" id="PS00676">
    <property type="entry name" value="SIGMA54_INTERACT_2"/>
    <property type="match status" value="1"/>
</dbReference>
<keyword evidence="4" id="KW-0238">DNA-binding</keyword>
<dbReference type="InterPro" id="IPR025943">
    <property type="entry name" value="Sigma_54_int_dom_ATP-bd_2"/>
</dbReference>
<dbReference type="PROSITE" id="PS00675">
    <property type="entry name" value="SIGMA54_INTERACT_1"/>
    <property type="match status" value="1"/>
</dbReference>
<comment type="caution">
    <text evidence="6">Lacks conserved residue(s) required for the propagation of feature annotation.</text>
</comment>
<dbReference type="InterPro" id="IPR003593">
    <property type="entry name" value="AAA+_ATPase"/>
</dbReference>
<dbReference type="InterPro" id="IPR027417">
    <property type="entry name" value="P-loop_NTPase"/>
</dbReference>
<dbReference type="AlphaFoldDB" id="A0A512L9U2"/>
<dbReference type="Gene3D" id="3.40.50.2300">
    <property type="match status" value="1"/>
</dbReference>
<dbReference type="InterPro" id="IPR001789">
    <property type="entry name" value="Sig_transdc_resp-reg_receiver"/>
</dbReference>
<organism evidence="9 10">
    <name type="scientific">Sulfuriferula plumbiphila</name>
    <dbReference type="NCBI Taxonomy" id="171865"/>
    <lineage>
        <taxon>Bacteria</taxon>
        <taxon>Pseudomonadati</taxon>
        <taxon>Pseudomonadota</taxon>
        <taxon>Betaproteobacteria</taxon>
        <taxon>Nitrosomonadales</taxon>
        <taxon>Sulfuricellaceae</taxon>
        <taxon>Sulfuriferula</taxon>
    </lineage>
</organism>
<dbReference type="CDD" id="cd00009">
    <property type="entry name" value="AAA"/>
    <property type="match status" value="1"/>
</dbReference>
<dbReference type="Pfam" id="PF02954">
    <property type="entry name" value="HTH_8"/>
    <property type="match status" value="1"/>
</dbReference>
<reference evidence="9 10" key="1">
    <citation type="submission" date="2019-07" db="EMBL/GenBank/DDBJ databases">
        <title>Whole genome shotgun sequence of Thiobacillus plumbophilus NBRC 107929.</title>
        <authorList>
            <person name="Hosoyama A."/>
            <person name="Uohara A."/>
            <person name="Ohji S."/>
            <person name="Ichikawa N."/>
        </authorList>
    </citation>
    <scope>NUCLEOTIDE SEQUENCE [LARGE SCALE GENOMIC DNA]</scope>
    <source>
        <strain evidence="9 10">NBRC 107929</strain>
    </source>
</reference>
<evidence type="ECO:0000256" key="3">
    <source>
        <dbReference type="ARBA" id="ARBA00023015"/>
    </source>
</evidence>
<keyword evidence="10" id="KW-1185">Reference proteome</keyword>
<keyword evidence="2" id="KW-0067">ATP-binding</keyword>
<protein>
    <submittedName>
        <fullName evidence="9">Two-component system response regulator</fullName>
    </submittedName>
</protein>
<dbReference type="Proteomes" id="UP000321337">
    <property type="component" value="Unassembled WGS sequence"/>
</dbReference>
<comment type="caution">
    <text evidence="9">The sequence shown here is derived from an EMBL/GenBank/DDBJ whole genome shotgun (WGS) entry which is preliminary data.</text>
</comment>
<dbReference type="Pfam" id="PF00158">
    <property type="entry name" value="Sigma54_activat"/>
    <property type="match status" value="1"/>
</dbReference>
<dbReference type="PROSITE" id="PS50110">
    <property type="entry name" value="RESPONSE_REGULATORY"/>
    <property type="match status" value="1"/>
</dbReference>
<dbReference type="Gene3D" id="1.10.8.60">
    <property type="match status" value="1"/>
</dbReference>
<dbReference type="GO" id="GO:0006355">
    <property type="term" value="P:regulation of DNA-templated transcription"/>
    <property type="evidence" value="ECO:0007669"/>
    <property type="project" value="InterPro"/>
</dbReference>
<dbReference type="GO" id="GO:0043565">
    <property type="term" value="F:sequence-specific DNA binding"/>
    <property type="evidence" value="ECO:0007669"/>
    <property type="project" value="InterPro"/>
</dbReference>
<dbReference type="InterPro" id="IPR002197">
    <property type="entry name" value="HTH_Fis"/>
</dbReference>
<sequence>MEAGDIDAVVSEQHYPDGRGVDFLKQMRVVHPNTIRILVMETVRRDEIVKLINDAAIYQVVGAPWEPEQISLMLKRALESRELARRHRYLSHELKFADAVLHRQNDSMTRALQETYEFDKLVFCSNSMAKLCNQAKKAAATDLPVLIEGETGTGKELMARALHLFSARSKQIFLAQNCGELSDSLLQSELFGHKRGAFTGAVGNRLGLFPAADGGTVFLDEISDISPVMQVSLLRFLQEGEFKPVGADQTHHSNVRIIAASNRPLSQLVEEGRFRRDLYYRLRGLELKIPPLRERPEDIQVLTDYLIKKYAEKSSRRVVGISAEAMQRLKCYDFPGNVRELENEVRRMVAMTESGAIITVDQLSPEIAQSRPGLQNLRGIELPQGEGFTLKRTVEFIEAQLVRQALHRHHWNHSRAARELGLSRVGLDNKIRRYGIERATDGVTQNG</sequence>
<dbReference type="InterPro" id="IPR011006">
    <property type="entry name" value="CheY-like_superfamily"/>
</dbReference>
<dbReference type="Gene3D" id="1.10.10.60">
    <property type="entry name" value="Homeodomain-like"/>
    <property type="match status" value="1"/>
</dbReference>
<proteinExistence type="predicted"/>
<evidence type="ECO:0000256" key="1">
    <source>
        <dbReference type="ARBA" id="ARBA00022741"/>
    </source>
</evidence>
<evidence type="ECO:0000256" key="5">
    <source>
        <dbReference type="ARBA" id="ARBA00023163"/>
    </source>
</evidence>
<dbReference type="GO" id="GO:0000160">
    <property type="term" value="P:phosphorelay signal transduction system"/>
    <property type="evidence" value="ECO:0007669"/>
    <property type="project" value="InterPro"/>
</dbReference>
<dbReference type="InterPro" id="IPR009057">
    <property type="entry name" value="Homeodomain-like_sf"/>
</dbReference>
<evidence type="ECO:0000259" key="8">
    <source>
        <dbReference type="PROSITE" id="PS50110"/>
    </source>
</evidence>
<dbReference type="EMBL" id="BKAD01000020">
    <property type="protein sequence ID" value="GEP30901.1"/>
    <property type="molecule type" value="Genomic_DNA"/>
</dbReference>
<gene>
    <name evidence="9" type="ORF">TPL01_20390</name>
</gene>
<dbReference type="SUPFAM" id="SSF52172">
    <property type="entry name" value="CheY-like"/>
    <property type="match status" value="1"/>
</dbReference>
<dbReference type="PRINTS" id="PR01590">
    <property type="entry name" value="HTHFIS"/>
</dbReference>
<evidence type="ECO:0000259" key="7">
    <source>
        <dbReference type="PROSITE" id="PS50045"/>
    </source>
</evidence>
<dbReference type="InterPro" id="IPR002078">
    <property type="entry name" value="Sigma_54_int"/>
</dbReference>
<evidence type="ECO:0000256" key="6">
    <source>
        <dbReference type="PROSITE-ProRule" id="PRU00169"/>
    </source>
</evidence>
<evidence type="ECO:0000313" key="9">
    <source>
        <dbReference type="EMBL" id="GEP30901.1"/>
    </source>
</evidence>
<dbReference type="FunFam" id="3.40.50.300:FF:000006">
    <property type="entry name" value="DNA-binding transcriptional regulator NtrC"/>
    <property type="match status" value="1"/>
</dbReference>
<evidence type="ECO:0000256" key="4">
    <source>
        <dbReference type="ARBA" id="ARBA00023125"/>
    </source>
</evidence>
<dbReference type="InterPro" id="IPR058031">
    <property type="entry name" value="AAA_lid_NorR"/>
</dbReference>
<keyword evidence="5" id="KW-0804">Transcription</keyword>
<feature type="domain" description="Response regulatory" evidence="8">
    <location>
        <begin position="1"/>
        <end position="78"/>
    </location>
</feature>
<dbReference type="PROSITE" id="PS00688">
    <property type="entry name" value="SIGMA54_INTERACT_3"/>
    <property type="match status" value="1"/>
</dbReference>
<keyword evidence="3" id="KW-0805">Transcription regulation</keyword>
<dbReference type="InterPro" id="IPR025944">
    <property type="entry name" value="Sigma_54_int_dom_CS"/>
</dbReference>
<accession>A0A512L9U2</accession>
<dbReference type="Gene3D" id="3.40.50.300">
    <property type="entry name" value="P-loop containing nucleotide triphosphate hydrolases"/>
    <property type="match status" value="1"/>
</dbReference>
<dbReference type="PANTHER" id="PTHR32071:SF117">
    <property type="entry name" value="PTS-DEPENDENT DIHYDROXYACETONE KINASE OPERON REGULATORY PROTEIN-RELATED"/>
    <property type="match status" value="1"/>
</dbReference>
<dbReference type="Pfam" id="PF25601">
    <property type="entry name" value="AAA_lid_14"/>
    <property type="match status" value="1"/>
</dbReference>
<dbReference type="SUPFAM" id="SSF52540">
    <property type="entry name" value="P-loop containing nucleoside triphosphate hydrolases"/>
    <property type="match status" value="1"/>
</dbReference>
<keyword evidence="1" id="KW-0547">Nucleotide-binding</keyword>
<dbReference type="InterPro" id="IPR025662">
    <property type="entry name" value="Sigma_54_int_dom_ATP-bd_1"/>
</dbReference>